<dbReference type="AlphaFoldDB" id="A0A1I7YGW3"/>
<name>A0A1I7YGW3_9BILA</name>
<sequence>MKRQSRGGDSKPALGDHPGRTMPRPNKPRPSKTPPLPPRTALPPQMATPTSSAVIIDRYWIPAEEEDGREKIATSSKPTVHERREAVSRSKERLEKMLAMGNAAANYREGSKPIWAAVPKNHLTECCLKVVHEVPAAWPLALEFLCQLAHESVHFTLLNRESRTKNDMSNVDEALHTIVKDIRAIVDGRRCITRCLELLGILCNFFAELCRLNHRRPTLQQMYVEGIMDALKAVPTVKLVLDLLDHVLTYLLEEQAEACTQTLIAASTHGFHFEWVWFHVVLTFPSSIVQHLLWQGMKDFRSYIETVTQCGQMQNASIFAKQHEEYLTKFTAIKDVLVFLAKKLSAELKSCALKMIKQNLEDQISEKVPEDLSVLFMIRLIAYSRDILDFLINDIVKLVNYRNALNATRMVLQIDRKFVLLPNQTYGQFFGLVVQALSNTELSKLIVKLTPIAYGEHADNLGGNMNTIVSDGAGEILDEIANAALAKVHMDTGSRVIVDCNVLRRYADDGNFLQKAIEMMFTKEKSRVFHMKVLHALCLDNTNSIPVNMTSEVIMRCLCTAKDHQELTILVSFLETVVPFNVDCLKKAIATKGGRRERKSLMSDAPDFTQKDALWIRNLKTLMEWERGAADDQVLKYIGAVMLENMGQIIGDIFSWTLDELSEAYERREDPKTVEEVISTVRLVTSFISTANHAAYLRNKDTYQIIAKTAGILALILRFIEMDRSELIDAYQSFLECVVKFFLPLPARMDQRTQLIIHLLSEVFEMSAELFGSCRDMGAWDEEIYYAAGCEAIDFDVFGLFDKSDKGDDILKQLESLTTESDRASKVAHSGKLVRKGNAPKNQRFAPNSNEVLRRLILLNTLKTVCTTPDRILFQRLLRHREHSIFCGFGEPLSA</sequence>
<accession>A0A1I7YGW3</accession>
<organism evidence="4 5">
    <name type="scientific">Steinernema glaseri</name>
    <dbReference type="NCBI Taxonomy" id="37863"/>
    <lineage>
        <taxon>Eukaryota</taxon>
        <taxon>Metazoa</taxon>
        <taxon>Ecdysozoa</taxon>
        <taxon>Nematoda</taxon>
        <taxon>Chromadorea</taxon>
        <taxon>Rhabditida</taxon>
        <taxon>Tylenchina</taxon>
        <taxon>Panagrolaimomorpha</taxon>
        <taxon>Strongyloidoidea</taxon>
        <taxon>Steinernematidae</taxon>
        <taxon>Steinernema</taxon>
    </lineage>
</organism>
<feature type="compositionally biased region" description="Pro residues" evidence="1">
    <location>
        <begin position="31"/>
        <end position="41"/>
    </location>
</feature>
<keyword evidence="4" id="KW-1185">Reference proteome</keyword>
<dbReference type="GO" id="GO:0034472">
    <property type="term" value="P:snRNA 3'-end processing"/>
    <property type="evidence" value="ECO:0007669"/>
    <property type="project" value="TreeGrafter"/>
</dbReference>
<dbReference type="InterPro" id="IPR029445">
    <property type="entry name" value="INTS5_N"/>
</dbReference>
<feature type="domain" description="Integrator complex subunit 5 N-terminal" evidence="2">
    <location>
        <begin position="120"/>
        <end position="301"/>
    </location>
</feature>
<dbReference type="Pfam" id="PF14837">
    <property type="entry name" value="INTS5_N"/>
    <property type="match status" value="1"/>
</dbReference>
<feature type="compositionally biased region" description="Basic and acidic residues" evidence="1">
    <location>
        <begin position="79"/>
        <end position="89"/>
    </location>
</feature>
<dbReference type="SUPFAM" id="SSF48371">
    <property type="entry name" value="ARM repeat"/>
    <property type="match status" value="1"/>
</dbReference>
<dbReference type="InterPro" id="IPR029444">
    <property type="entry name" value="INTS5_C"/>
</dbReference>
<feature type="region of interest" description="Disordered" evidence="1">
    <location>
        <begin position="1"/>
        <end position="50"/>
    </location>
</feature>
<feature type="region of interest" description="Disordered" evidence="1">
    <location>
        <begin position="67"/>
        <end position="89"/>
    </location>
</feature>
<dbReference type="PANTHER" id="PTHR31697:SF2">
    <property type="entry name" value="INTEGRATOR COMPLEX SUBUNIT 5"/>
    <property type="match status" value="1"/>
</dbReference>
<evidence type="ECO:0000313" key="5">
    <source>
        <dbReference type="WBParaSite" id="L893_g1629.t1"/>
    </source>
</evidence>
<dbReference type="Pfam" id="PF14838">
    <property type="entry name" value="INTS5_C"/>
    <property type="match status" value="1"/>
</dbReference>
<proteinExistence type="predicted"/>
<evidence type="ECO:0000259" key="2">
    <source>
        <dbReference type="Pfam" id="PF14837"/>
    </source>
</evidence>
<dbReference type="InterPro" id="IPR016024">
    <property type="entry name" value="ARM-type_fold"/>
</dbReference>
<evidence type="ECO:0000313" key="4">
    <source>
        <dbReference type="Proteomes" id="UP000095287"/>
    </source>
</evidence>
<protein>
    <submittedName>
        <fullName evidence="5">HECT domain-containing protein</fullName>
    </submittedName>
</protein>
<dbReference type="InterPro" id="IPR040316">
    <property type="entry name" value="INTS5"/>
</dbReference>
<reference evidence="5" key="1">
    <citation type="submission" date="2016-11" db="UniProtKB">
        <authorList>
            <consortium name="WormBaseParasite"/>
        </authorList>
    </citation>
    <scope>IDENTIFICATION</scope>
</reference>
<dbReference type="PANTHER" id="PTHR31697">
    <property type="entry name" value="INTEGRATOR COMPLEX SUBUNIT 5"/>
    <property type="match status" value="1"/>
</dbReference>
<feature type="domain" description="Integrator complex subunit 5 C-terminal" evidence="3">
    <location>
        <begin position="329"/>
        <end position="868"/>
    </location>
</feature>
<dbReference type="WBParaSite" id="L893_g1629.t1">
    <property type="protein sequence ID" value="L893_g1629.t1"/>
    <property type="gene ID" value="L893_g1629"/>
</dbReference>
<dbReference type="Proteomes" id="UP000095287">
    <property type="component" value="Unplaced"/>
</dbReference>
<evidence type="ECO:0000256" key="1">
    <source>
        <dbReference type="SAM" id="MobiDB-lite"/>
    </source>
</evidence>
<dbReference type="GO" id="GO:0032039">
    <property type="term" value="C:integrator complex"/>
    <property type="evidence" value="ECO:0007669"/>
    <property type="project" value="InterPro"/>
</dbReference>
<evidence type="ECO:0000259" key="3">
    <source>
        <dbReference type="Pfam" id="PF14838"/>
    </source>
</evidence>